<keyword evidence="2" id="KW-1185">Reference proteome</keyword>
<reference evidence="1 2" key="1">
    <citation type="journal article" date="2011" name="J. Bacteriol.">
        <title>Complete genome sequence of the polycyclic aromatic hydrocarbon-degrading bacterium Alteromonas sp. strain SN2.</title>
        <authorList>
            <person name="Jin H.M."/>
            <person name="Jeong H."/>
            <person name="Moon E.J."/>
            <person name="Math R.K."/>
            <person name="Lee K."/>
            <person name="Kim H.J."/>
            <person name="Jeon C.O."/>
            <person name="Oh T.K."/>
            <person name="Kim J.F."/>
        </authorList>
    </citation>
    <scope>NUCLEOTIDE SEQUENCE [LARGE SCALE GENOMIC DNA]</scope>
    <source>
        <strain evidence="2">JCM 17741 / KACC 18427 / KCTC 11700BP / SN2</strain>
    </source>
</reference>
<name>F5Z5P5_ALTNA</name>
<evidence type="ECO:0000313" key="2">
    <source>
        <dbReference type="Proteomes" id="UP000000683"/>
    </source>
</evidence>
<dbReference type="EMBL" id="CP002339">
    <property type="protein sequence ID" value="AEF05050.1"/>
    <property type="molecule type" value="Genomic_DNA"/>
</dbReference>
<gene>
    <name evidence="1" type="ordered locus">ambt_17740</name>
</gene>
<dbReference type="Proteomes" id="UP000000683">
    <property type="component" value="Chromosome"/>
</dbReference>
<sequence>MRRIATLQCRYLMSVMYIYIHEFLKIPPLLISEVVMKEKIIDKNQCIRETVFPLVDVRMVGIDCTCEQVEKIALSWPVFSNSAAENEHILDAMAFTDNDVKRLSWILGQDAKELKGAYILLVTPI</sequence>
<dbReference type="KEGG" id="alt:ambt_17740"/>
<accession>F5Z5P5</accession>
<protein>
    <submittedName>
        <fullName evidence="1">Uncharacterized protein</fullName>
    </submittedName>
</protein>
<dbReference type="AlphaFoldDB" id="F5Z5P5"/>
<proteinExistence type="predicted"/>
<dbReference type="HOGENOM" id="CLU_162452_0_0_6"/>
<evidence type="ECO:0000313" key="1">
    <source>
        <dbReference type="EMBL" id="AEF05050.1"/>
    </source>
</evidence>
<organism evidence="1 2">
    <name type="scientific">Alteromonas naphthalenivorans</name>
    <dbReference type="NCBI Taxonomy" id="715451"/>
    <lineage>
        <taxon>Bacteria</taxon>
        <taxon>Pseudomonadati</taxon>
        <taxon>Pseudomonadota</taxon>
        <taxon>Gammaproteobacteria</taxon>
        <taxon>Alteromonadales</taxon>
        <taxon>Alteromonadaceae</taxon>
        <taxon>Alteromonas/Salinimonas group</taxon>
        <taxon>Alteromonas</taxon>
    </lineage>
</organism>